<protein>
    <submittedName>
        <fullName evidence="3">DNA-binding NarL/FixJ family response regulator</fullName>
    </submittedName>
</protein>
<comment type="caution">
    <text evidence="3">The sequence shown here is derived from an EMBL/GenBank/DDBJ whole genome shotgun (WGS) entry which is preliminary data.</text>
</comment>
<evidence type="ECO:0000256" key="1">
    <source>
        <dbReference type="ARBA" id="ARBA00023125"/>
    </source>
</evidence>
<dbReference type="EMBL" id="JACBYR010000001">
    <property type="protein sequence ID" value="NYE82455.1"/>
    <property type="molecule type" value="Genomic_DNA"/>
</dbReference>
<dbReference type="Gene3D" id="1.10.10.10">
    <property type="entry name" value="Winged helix-like DNA-binding domain superfamily/Winged helix DNA-binding domain"/>
    <property type="match status" value="1"/>
</dbReference>
<dbReference type="CDD" id="cd06170">
    <property type="entry name" value="LuxR_C_like"/>
    <property type="match status" value="1"/>
</dbReference>
<dbReference type="SUPFAM" id="SSF52172">
    <property type="entry name" value="CheY-like"/>
    <property type="match status" value="1"/>
</dbReference>
<dbReference type="RefSeq" id="WP_179585362.1">
    <property type="nucleotide sequence ID" value="NZ_JACBYR010000001.1"/>
</dbReference>
<keyword evidence="4" id="KW-1185">Reference proteome</keyword>
<dbReference type="PANTHER" id="PTHR43214:SF43">
    <property type="entry name" value="TWO-COMPONENT RESPONSE REGULATOR"/>
    <property type="match status" value="1"/>
</dbReference>
<dbReference type="GO" id="GO:0006355">
    <property type="term" value="P:regulation of DNA-templated transcription"/>
    <property type="evidence" value="ECO:0007669"/>
    <property type="project" value="InterPro"/>
</dbReference>
<dbReference type="InterPro" id="IPR039420">
    <property type="entry name" value="WalR-like"/>
</dbReference>
<gene>
    <name evidence="3" type="ORF">FHW18_001726</name>
</gene>
<feature type="domain" description="HTH luxR-type" evidence="2">
    <location>
        <begin position="149"/>
        <end position="214"/>
    </location>
</feature>
<dbReference type="InterPro" id="IPR016032">
    <property type="entry name" value="Sig_transdc_resp-reg_C-effctor"/>
</dbReference>
<dbReference type="PANTHER" id="PTHR43214">
    <property type="entry name" value="TWO-COMPONENT RESPONSE REGULATOR"/>
    <property type="match status" value="1"/>
</dbReference>
<dbReference type="InterPro" id="IPR000792">
    <property type="entry name" value="Tscrpt_reg_LuxR_C"/>
</dbReference>
<accession>A0A7Y9LMN7</accession>
<proteinExistence type="predicted"/>
<dbReference type="AlphaFoldDB" id="A0A7Y9LMN7"/>
<sequence>MNVLIIEQLPSVQHAIRRVVEAMPEFKKLTTVGRDAAHESVDARQNTLLIFGCSANLVEDRALLAETIQRYAPLRSLALYENPDLDFAHSAVRLGVAGYVSKAAAPIVMRASLNLLRVGGSCYPPLARTRPIGTRDAPTFMEPGGLRLTAAAPPHLTGRQTQLLGMLAAGKDARAVGKKMGVTVATVRSHANKLYHKLGARNRAEAVFNASRLGLV</sequence>
<organism evidence="3 4">
    <name type="scientific">Pigmentiphaga litoralis</name>
    <dbReference type="NCBI Taxonomy" id="516702"/>
    <lineage>
        <taxon>Bacteria</taxon>
        <taxon>Pseudomonadati</taxon>
        <taxon>Pseudomonadota</taxon>
        <taxon>Betaproteobacteria</taxon>
        <taxon>Burkholderiales</taxon>
        <taxon>Alcaligenaceae</taxon>
        <taxon>Pigmentiphaga</taxon>
    </lineage>
</organism>
<evidence type="ECO:0000313" key="4">
    <source>
        <dbReference type="Proteomes" id="UP000542125"/>
    </source>
</evidence>
<dbReference type="PRINTS" id="PR00038">
    <property type="entry name" value="HTHLUXR"/>
</dbReference>
<reference evidence="3 4" key="1">
    <citation type="submission" date="2020-07" db="EMBL/GenBank/DDBJ databases">
        <title>Genomic Encyclopedia of Type Strains, Phase IV (KMG-V): Genome sequencing to study the core and pangenomes of soil and plant-associated prokaryotes.</title>
        <authorList>
            <person name="Whitman W."/>
        </authorList>
    </citation>
    <scope>NUCLEOTIDE SEQUENCE [LARGE SCALE GENOMIC DNA]</scope>
    <source>
        <strain evidence="3 4">SAS40</strain>
    </source>
</reference>
<name>A0A7Y9LMN7_9BURK</name>
<dbReference type="InterPro" id="IPR011006">
    <property type="entry name" value="CheY-like_superfamily"/>
</dbReference>
<evidence type="ECO:0000313" key="3">
    <source>
        <dbReference type="EMBL" id="NYE82455.1"/>
    </source>
</evidence>
<dbReference type="SUPFAM" id="SSF46894">
    <property type="entry name" value="C-terminal effector domain of the bipartite response regulators"/>
    <property type="match status" value="1"/>
</dbReference>
<dbReference type="Gene3D" id="3.40.50.2300">
    <property type="match status" value="1"/>
</dbReference>
<dbReference type="InterPro" id="IPR036388">
    <property type="entry name" value="WH-like_DNA-bd_sf"/>
</dbReference>
<dbReference type="PROSITE" id="PS50043">
    <property type="entry name" value="HTH_LUXR_2"/>
    <property type="match status" value="1"/>
</dbReference>
<keyword evidence="1 3" id="KW-0238">DNA-binding</keyword>
<dbReference type="Pfam" id="PF00196">
    <property type="entry name" value="GerE"/>
    <property type="match status" value="1"/>
</dbReference>
<dbReference type="Proteomes" id="UP000542125">
    <property type="component" value="Unassembled WGS sequence"/>
</dbReference>
<dbReference type="SMART" id="SM00421">
    <property type="entry name" value="HTH_LUXR"/>
    <property type="match status" value="1"/>
</dbReference>
<dbReference type="GO" id="GO:0003677">
    <property type="term" value="F:DNA binding"/>
    <property type="evidence" value="ECO:0007669"/>
    <property type="project" value="UniProtKB-KW"/>
</dbReference>
<evidence type="ECO:0000259" key="2">
    <source>
        <dbReference type="PROSITE" id="PS50043"/>
    </source>
</evidence>